<dbReference type="OrthoDB" id="1707181at2"/>
<evidence type="ECO:0000256" key="1">
    <source>
        <dbReference type="SAM" id="MobiDB-lite"/>
    </source>
</evidence>
<evidence type="ECO:0000313" key="2">
    <source>
        <dbReference type="EMBL" id="SHE94719.1"/>
    </source>
</evidence>
<accession>A0A1M4XMJ8</accession>
<sequence>MNRKQAGIILTLIALIVCVGILATRVNGKLEDAGSLTLNTFPNDSEDAKSNEKKENGKDYFYESRNEREQTDAQTMQSYKSVIEDSNTTKEQKEETTKKLNDLVTGRNYETRIELSLKSKGFDDALCLIGGDKVRVIVKADEQLTEKQTIQIQESVYAVAKTKDVIIEVKQ</sequence>
<dbReference type="Gene3D" id="1.10.287.4300">
    <property type="entry name" value="Stage III sporulation protein AH-like"/>
    <property type="match status" value="1"/>
</dbReference>
<dbReference type="EMBL" id="FQVM01000019">
    <property type="protein sequence ID" value="SHE94719.1"/>
    <property type="molecule type" value="Genomic_DNA"/>
</dbReference>
<dbReference type="Proteomes" id="UP000184035">
    <property type="component" value="Unassembled WGS sequence"/>
</dbReference>
<dbReference type="AlphaFoldDB" id="A0A1M4XMJ8"/>
<organism evidence="2 3">
    <name type="scientific">Clostridium fallax</name>
    <dbReference type="NCBI Taxonomy" id="1533"/>
    <lineage>
        <taxon>Bacteria</taxon>
        <taxon>Bacillati</taxon>
        <taxon>Bacillota</taxon>
        <taxon>Clostridia</taxon>
        <taxon>Eubacteriales</taxon>
        <taxon>Clostridiaceae</taxon>
        <taxon>Clostridium</taxon>
    </lineage>
</organism>
<proteinExistence type="predicted"/>
<feature type="compositionally biased region" description="Basic and acidic residues" evidence="1">
    <location>
        <begin position="46"/>
        <end position="59"/>
    </location>
</feature>
<keyword evidence="3" id="KW-1185">Reference proteome</keyword>
<protein>
    <submittedName>
        <fullName evidence="2">Stage III sporulation protein AH</fullName>
    </submittedName>
</protein>
<dbReference type="InterPro" id="IPR038503">
    <property type="entry name" value="SpoIIIAH_sf"/>
</dbReference>
<dbReference type="RefSeq" id="WP_072896730.1">
    <property type="nucleotide sequence ID" value="NZ_FQVM01000019.1"/>
</dbReference>
<gene>
    <name evidence="2" type="ORF">SAMN05443638_11938</name>
</gene>
<reference evidence="2 3" key="1">
    <citation type="submission" date="2016-11" db="EMBL/GenBank/DDBJ databases">
        <authorList>
            <person name="Jaros S."/>
            <person name="Januszkiewicz K."/>
            <person name="Wedrychowicz H."/>
        </authorList>
    </citation>
    <scope>NUCLEOTIDE SEQUENCE [LARGE SCALE GENOMIC DNA]</scope>
    <source>
        <strain evidence="2 3">DSM 2631</strain>
    </source>
</reference>
<dbReference type="STRING" id="1533.SAMN05443638_11938"/>
<name>A0A1M4XMJ8_9CLOT</name>
<dbReference type="Pfam" id="PF12685">
    <property type="entry name" value="SpoIIIAH"/>
    <property type="match status" value="1"/>
</dbReference>
<evidence type="ECO:0000313" key="3">
    <source>
        <dbReference type="Proteomes" id="UP000184035"/>
    </source>
</evidence>
<dbReference type="InterPro" id="IPR024232">
    <property type="entry name" value="SpoIIIAH"/>
</dbReference>
<feature type="region of interest" description="Disordered" evidence="1">
    <location>
        <begin position="34"/>
        <end position="59"/>
    </location>
</feature>